<dbReference type="GO" id="GO:0019867">
    <property type="term" value="C:outer membrane"/>
    <property type="evidence" value="ECO:0007669"/>
    <property type="project" value="InterPro"/>
</dbReference>
<dbReference type="EMBL" id="UOGJ01000014">
    <property type="protein sequence ID" value="VAX34887.1"/>
    <property type="molecule type" value="Genomic_DNA"/>
</dbReference>
<proteinExistence type="predicted"/>
<dbReference type="PRINTS" id="PR01032">
    <property type="entry name" value="PHAGEIV"/>
</dbReference>
<dbReference type="SMART" id="SM00965">
    <property type="entry name" value="STN"/>
    <property type="match status" value="1"/>
</dbReference>
<keyword evidence="2" id="KW-0813">Transport</keyword>
<comment type="subcellular location">
    <subcellularLocation>
        <location evidence="1">Membrane</location>
    </subcellularLocation>
</comment>
<dbReference type="PRINTS" id="PR00811">
    <property type="entry name" value="BCTERIALGSPD"/>
</dbReference>
<reference evidence="7" key="1">
    <citation type="submission" date="2018-06" db="EMBL/GenBank/DDBJ databases">
        <authorList>
            <person name="Zhirakovskaya E."/>
        </authorList>
    </citation>
    <scope>NUCLEOTIDE SEQUENCE</scope>
</reference>
<organism evidence="7">
    <name type="scientific">hydrothermal vent metagenome</name>
    <dbReference type="NCBI Taxonomy" id="652676"/>
    <lineage>
        <taxon>unclassified sequences</taxon>
        <taxon>metagenomes</taxon>
        <taxon>ecological metagenomes</taxon>
    </lineage>
</organism>
<dbReference type="InterPro" id="IPR001775">
    <property type="entry name" value="GspD/PilQ"/>
</dbReference>
<evidence type="ECO:0000256" key="3">
    <source>
        <dbReference type="ARBA" id="ARBA00022729"/>
    </source>
</evidence>
<dbReference type="GO" id="GO:0009306">
    <property type="term" value="P:protein secretion"/>
    <property type="evidence" value="ECO:0007669"/>
    <property type="project" value="InterPro"/>
</dbReference>
<evidence type="ECO:0000259" key="6">
    <source>
        <dbReference type="SMART" id="SM00965"/>
    </source>
</evidence>
<dbReference type="InterPro" id="IPR050810">
    <property type="entry name" value="Bact_Secretion_Sys_Channel"/>
</dbReference>
<protein>
    <recommendedName>
        <fullName evidence="6">Secretin/TonB short N-terminal domain-containing protein</fullName>
    </recommendedName>
</protein>
<dbReference type="InterPro" id="IPR004846">
    <property type="entry name" value="T2SS/T3SS_dom"/>
</dbReference>
<dbReference type="PANTHER" id="PTHR30332">
    <property type="entry name" value="PROBABLE GENERAL SECRETION PATHWAY PROTEIN D"/>
    <property type="match status" value="1"/>
</dbReference>
<dbReference type="InterPro" id="IPR038591">
    <property type="entry name" value="NolW-like_sf"/>
</dbReference>
<sequence length="527" mass="58555">MTNPKCKIKKCMIVLGLLGFCLIFMAGLTSSVGAGRPKPIVISQFEEDILERMQRTITLDVRDMNIIDVIKFLAMKGEFNVVISPTVTGRSTVFLNIVTIKDALDIVIISNRLAYKIESNIIQIMSAPEYESLYGKGFSDKTEVNIVRLTYSKPSYVLSALDNIKSNLGRVIIDEDTGSVVMIDTPEAIAQMEAALKEIERPLETYIYTLQYAEADDVANKLRARIDAKSVGSITADERSNQLIVRVFPQRLKEVKKLIRNLDKPTKEVMVDAQILQITIKPEYNVGVDWKLDFLDSPDDQIRKLNFESFNLTSASAAAKYPKVAIGDVDVNHFAASLRSLKQISDTKILSNPQILVINKEEAKIHIGDTVPYIISTTSGTGTTAITSEDVRFVDVGLKLNVTPIINDDGFVTMRLRPEISTVTAQVQSQGGGIPQVNKTTIETTVMVKDGHTIIMGGLKKDDKVHTKRGFPVLMDLPVFGNMFSSTSDNFTNTEIVIFITPHILTGKDDYTKLKRTIKPFKSYSTK</sequence>
<dbReference type="Pfam" id="PF03958">
    <property type="entry name" value="Secretin_N"/>
    <property type="match status" value="2"/>
</dbReference>
<dbReference type="InterPro" id="IPR011662">
    <property type="entry name" value="Secretin/TonB_short_N"/>
</dbReference>
<evidence type="ECO:0000256" key="5">
    <source>
        <dbReference type="ARBA" id="ARBA00023237"/>
    </source>
</evidence>
<evidence type="ECO:0000313" key="7">
    <source>
        <dbReference type="EMBL" id="VAX34887.1"/>
    </source>
</evidence>
<dbReference type="AlphaFoldDB" id="A0A3B1E071"/>
<accession>A0A3B1E071</accession>
<feature type="domain" description="Secretin/TonB short N-terminal" evidence="6">
    <location>
        <begin position="79"/>
        <end position="127"/>
    </location>
</feature>
<keyword evidence="5" id="KW-0998">Cell outer membrane</keyword>
<dbReference type="Gene3D" id="3.30.1370.120">
    <property type="match status" value="2"/>
</dbReference>
<evidence type="ECO:0000256" key="4">
    <source>
        <dbReference type="ARBA" id="ARBA00023136"/>
    </source>
</evidence>
<keyword evidence="4" id="KW-0472">Membrane</keyword>
<dbReference type="PANTHER" id="PTHR30332:SF24">
    <property type="entry name" value="SECRETIN GSPD-RELATED"/>
    <property type="match status" value="1"/>
</dbReference>
<keyword evidence="3" id="KW-0732">Signal</keyword>
<evidence type="ECO:0000256" key="1">
    <source>
        <dbReference type="ARBA" id="ARBA00004370"/>
    </source>
</evidence>
<name>A0A3B1E071_9ZZZZ</name>
<gene>
    <name evidence="7" type="ORF">MNBD_UNCLBAC01-1526</name>
</gene>
<dbReference type="Pfam" id="PF00263">
    <property type="entry name" value="Secretin"/>
    <property type="match status" value="1"/>
</dbReference>
<dbReference type="GO" id="GO:0015627">
    <property type="term" value="C:type II protein secretion system complex"/>
    <property type="evidence" value="ECO:0007669"/>
    <property type="project" value="TreeGrafter"/>
</dbReference>
<evidence type="ECO:0000256" key="2">
    <source>
        <dbReference type="ARBA" id="ARBA00022448"/>
    </source>
</evidence>
<dbReference type="InterPro" id="IPR005644">
    <property type="entry name" value="NolW-like"/>
</dbReference>